<organism evidence="1 2">
    <name type="scientific">Sphaerospermopsis aphanizomenoides LEGE 00250</name>
    <dbReference type="NCBI Taxonomy" id="2777972"/>
    <lineage>
        <taxon>Bacteria</taxon>
        <taxon>Bacillati</taxon>
        <taxon>Cyanobacteriota</taxon>
        <taxon>Cyanophyceae</taxon>
        <taxon>Nostocales</taxon>
        <taxon>Aphanizomenonaceae</taxon>
        <taxon>Sphaerospermopsis</taxon>
        <taxon>Sphaerospermopsis aphanizomenoides</taxon>
    </lineage>
</organism>
<dbReference type="InterPro" id="IPR012332">
    <property type="entry name" value="Autotransporter_pectin_lyase_C"/>
</dbReference>
<comment type="caution">
    <text evidence="1">The sequence shown here is derived from an EMBL/GenBank/DDBJ whole genome shotgun (WGS) entry which is preliminary data.</text>
</comment>
<dbReference type="Gene3D" id="2.160.20.20">
    <property type="match status" value="1"/>
</dbReference>
<gene>
    <name evidence="1" type="ORF">IQ227_19315</name>
</gene>
<keyword evidence="2" id="KW-1185">Reference proteome</keyword>
<sequence>MATISWKNPTNGNWNVAANWNPGTIPGSADIAQITIAGTYNVLLDIDRTLTGLTLGTNTGIQTLDLTNGNTLTLNGASTVSNNGVLNLTSGTLTGTGALTISNKLNWSGGTLSGTGKKTVSGTLNLSGDQYFLDGTTLETTGTTVWTGNGALYAANAAMWNNTSTGTIDLQGDADFYQWTGNQSTFNNAGTLTKSNGTTTDESYVGFIFNNTGTVNVKKGTLNLTGGGSNSGAFGIDSGATLRITSDYNFNTGNSITGAGNFNIESGTVTVNAPSTWSSPVNLTGGNLTGTGALTISNKLNWSGGTLSGTGKKTVSGTLNCGTLDWGSNLIIDGTTLETSGATVWTGSSTFYAYNGAIWNNTSTGTIDLQKDSIFSQQSGNQSIFNNAGTFTKSNGTTFADFAGFVFNNTGTVKVQAGTLNLGGGGTNTGSFSIDAGATLRITSDYNFNTGNSVTGAGNFNIESGTVTVNAPSTWSSPVNLTGGNLTGT</sequence>
<dbReference type="Proteomes" id="UP000606776">
    <property type="component" value="Unassembled WGS sequence"/>
</dbReference>
<reference evidence="1 2" key="1">
    <citation type="submission" date="2020-10" db="EMBL/GenBank/DDBJ databases">
        <authorList>
            <person name="Castelo-Branco R."/>
            <person name="Eusebio N."/>
            <person name="Adriana R."/>
            <person name="Vieira A."/>
            <person name="Brugerolle De Fraissinette N."/>
            <person name="Rezende De Castro R."/>
            <person name="Schneider M.P."/>
            <person name="Vasconcelos V."/>
            <person name="Leao P.N."/>
        </authorList>
    </citation>
    <scope>NUCLEOTIDE SEQUENCE [LARGE SCALE GENOMIC DNA]</scope>
    <source>
        <strain evidence="1 2">LEGE 00250</strain>
    </source>
</reference>
<accession>A0ABR9VIU3</accession>
<feature type="non-terminal residue" evidence="1">
    <location>
        <position position="489"/>
    </location>
</feature>
<evidence type="ECO:0000313" key="1">
    <source>
        <dbReference type="EMBL" id="MBE9238115.1"/>
    </source>
</evidence>
<protein>
    <submittedName>
        <fullName evidence="1">Uncharacterized protein</fullName>
    </submittedName>
</protein>
<name>A0ABR9VIU3_9CYAN</name>
<dbReference type="EMBL" id="JADEWB010000143">
    <property type="protein sequence ID" value="MBE9238115.1"/>
    <property type="molecule type" value="Genomic_DNA"/>
</dbReference>
<evidence type="ECO:0000313" key="2">
    <source>
        <dbReference type="Proteomes" id="UP000606776"/>
    </source>
</evidence>
<proteinExistence type="predicted"/>
<dbReference type="RefSeq" id="WP_228051910.1">
    <property type="nucleotide sequence ID" value="NZ_JADEWB010000143.1"/>
</dbReference>